<keyword evidence="1" id="KW-0547">Nucleotide-binding</keyword>
<evidence type="ECO:0000313" key="5">
    <source>
        <dbReference type="Proteomes" id="UP000326279"/>
    </source>
</evidence>
<dbReference type="EMBL" id="MN234170">
    <property type="protein sequence ID" value="QFG08855.1"/>
    <property type="molecule type" value="Genomic_DNA"/>
</dbReference>
<evidence type="ECO:0000259" key="3">
    <source>
        <dbReference type="Pfam" id="PF24729"/>
    </source>
</evidence>
<reference evidence="4 5" key="1">
    <citation type="submission" date="2019-07" db="EMBL/GenBank/DDBJ databases">
        <authorList>
            <person name="Garlena R.A."/>
            <person name="Russell D.A."/>
            <person name="Pope W.H."/>
            <person name="Jacobs-Sera D."/>
            <person name="Hatfull G.F."/>
        </authorList>
    </citation>
    <scope>NUCLEOTIDE SEQUENCE [LARGE SCALE GENOMIC DNA]</scope>
</reference>
<evidence type="ECO:0000256" key="2">
    <source>
        <dbReference type="SAM" id="MobiDB-lite"/>
    </source>
</evidence>
<evidence type="ECO:0000256" key="1">
    <source>
        <dbReference type="ARBA" id="ARBA00022741"/>
    </source>
</evidence>
<proteinExistence type="predicted"/>
<sequence>MGEASHPTAADFAQSTASDARDRIARLERAVARMPHGAGGSHADIEHRFSYHPATTDERRAQHEAVRDACKRLAHALDRLVPVGRQKSLALTAVEEAMHWANAAVACEVPAPSAPSAPSAPPITLTGEDTLPPEPDEVITEADVVVGDTWHVVPTPPDAIEHVTDDSAACPCEPRLEPQPGGGLVIVHNAADGRP</sequence>
<feature type="region of interest" description="Disordered" evidence="2">
    <location>
        <begin position="1"/>
        <end position="21"/>
    </location>
</feature>
<dbReference type="Pfam" id="PF24729">
    <property type="entry name" value="Acb2_Tad1_hairpin"/>
    <property type="match status" value="1"/>
</dbReference>
<accession>A0A5J6TE31</accession>
<name>A0A5J6TE31_9CAUD</name>
<evidence type="ECO:0000313" key="4">
    <source>
        <dbReference type="EMBL" id="QFG08855.1"/>
    </source>
</evidence>
<dbReference type="Proteomes" id="UP000326279">
    <property type="component" value="Segment"/>
</dbReference>
<dbReference type="RefSeq" id="YP_010754877.1">
    <property type="nucleotide sequence ID" value="NC_073465.1"/>
</dbReference>
<dbReference type="GeneID" id="80019480"/>
<organism evidence="4 5">
    <name type="scientific">Mycobacterium phage MalagasyRose</name>
    <dbReference type="NCBI Taxonomy" id="2599870"/>
    <lineage>
        <taxon>Viruses</taxon>
        <taxon>Duplodnaviria</taxon>
        <taxon>Heunggongvirae</taxon>
        <taxon>Uroviricota</taxon>
        <taxon>Caudoviricetes</taxon>
        <taxon>Malagasyrosevirus</taxon>
        <taxon>Malagasyrosevirus malagasyrose</taxon>
    </lineage>
</organism>
<feature type="domain" description="Acb2/Tad1 hairpin" evidence="3">
    <location>
        <begin position="43"/>
        <end position="106"/>
    </location>
</feature>
<keyword evidence="5" id="KW-1185">Reference proteome</keyword>
<protein>
    <recommendedName>
        <fullName evidence="3">Acb2/Tad1 hairpin domain-containing protein</fullName>
    </recommendedName>
</protein>
<dbReference type="InterPro" id="IPR056098">
    <property type="entry name" value="Acb2/Tad1_hairpin"/>
</dbReference>
<dbReference type="GO" id="GO:0000166">
    <property type="term" value="F:nucleotide binding"/>
    <property type="evidence" value="ECO:0007669"/>
    <property type="project" value="UniProtKB-KW"/>
</dbReference>
<gene>
    <name evidence="4" type="primary">5</name>
    <name evidence="4" type="ORF">PBI_MALAGASYROSE_5</name>
</gene>
<dbReference type="KEGG" id="vg:80019480"/>